<evidence type="ECO:0000256" key="2">
    <source>
        <dbReference type="ARBA" id="ARBA00022837"/>
    </source>
</evidence>
<reference evidence="5" key="1">
    <citation type="journal article" date="2023" name="Mol. Biol. Evol.">
        <title>Third-Generation Sequencing Reveals the Adaptive Role of the Epigenome in Three Deep-Sea Polychaetes.</title>
        <authorList>
            <person name="Perez M."/>
            <person name="Aroh O."/>
            <person name="Sun Y."/>
            <person name="Lan Y."/>
            <person name="Juniper S.K."/>
            <person name="Young C.R."/>
            <person name="Angers B."/>
            <person name="Qian P.Y."/>
        </authorList>
    </citation>
    <scope>NUCLEOTIDE SEQUENCE</scope>
    <source>
        <strain evidence="5">P08H-3</strain>
    </source>
</reference>
<dbReference type="SMART" id="SM00054">
    <property type="entry name" value="EFh"/>
    <property type="match status" value="2"/>
</dbReference>
<dbReference type="PROSITE" id="PS50222">
    <property type="entry name" value="EF_HAND_2"/>
    <property type="match status" value="2"/>
</dbReference>
<evidence type="ECO:0000313" key="5">
    <source>
        <dbReference type="EMBL" id="KAK2148052.1"/>
    </source>
</evidence>
<name>A0AAD9J8A2_9ANNE</name>
<dbReference type="EMBL" id="JAODUP010000519">
    <property type="protein sequence ID" value="KAK2148052.1"/>
    <property type="molecule type" value="Genomic_DNA"/>
</dbReference>
<dbReference type="AlphaFoldDB" id="A0AAD9J8A2"/>
<dbReference type="SUPFAM" id="SSF47473">
    <property type="entry name" value="EF-hand"/>
    <property type="match status" value="1"/>
</dbReference>
<evidence type="ECO:0000256" key="3">
    <source>
        <dbReference type="SAM" id="MobiDB-lite"/>
    </source>
</evidence>
<dbReference type="PRINTS" id="PR01697">
    <property type="entry name" value="PARVALBUMIN"/>
</dbReference>
<keyword evidence="6" id="KW-1185">Reference proteome</keyword>
<feature type="region of interest" description="Disordered" evidence="3">
    <location>
        <begin position="54"/>
        <end position="130"/>
    </location>
</feature>
<keyword evidence="1" id="KW-0677">Repeat</keyword>
<dbReference type="InterPro" id="IPR050145">
    <property type="entry name" value="Centrin_CML-like"/>
</dbReference>
<dbReference type="Proteomes" id="UP001208570">
    <property type="component" value="Unassembled WGS sequence"/>
</dbReference>
<sequence length="253" mass="28261">DFSAVRVLLPDAPFTRSVHVDKKPGCRAAGFVREWWILSLRAPTAHLPALPAVPSTSRVVGHGHRRVDGQGHRKRRRSNVARSRSGSKYDLAADVDANGDADDGESSSSRGRAKCQGRSRGQGEGRRESGSLYKSLCDSMVKLNIDNIPVFQDEDLKAELLAGDGVIQFPEFIQMMMQRIQTMDTAEEIKKVFQVFDRDGNGFIHADELKYMMVHVLQQKITDAEVDELLKEADIDGDGRLNYDEFVRMLVSD</sequence>
<dbReference type="Gene3D" id="1.10.238.10">
    <property type="entry name" value="EF-hand"/>
    <property type="match status" value="1"/>
</dbReference>
<dbReference type="FunFam" id="1.10.238.10:FF:000003">
    <property type="entry name" value="Calmodulin A"/>
    <property type="match status" value="1"/>
</dbReference>
<dbReference type="InterPro" id="IPR002048">
    <property type="entry name" value="EF_hand_dom"/>
</dbReference>
<evidence type="ECO:0000259" key="4">
    <source>
        <dbReference type="PROSITE" id="PS50222"/>
    </source>
</evidence>
<evidence type="ECO:0000313" key="6">
    <source>
        <dbReference type="Proteomes" id="UP001208570"/>
    </source>
</evidence>
<feature type="compositionally biased region" description="Low complexity" evidence="3">
    <location>
        <begin position="80"/>
        <end position="96"/>
    </location>
</feature>
<feature type="domain" description="EF-hand" evidence="4">
    <location>
        <begin position="184"/>
        <end position="219"/>
    </location>
</feature>
<accession>A0AAD9J8A2</accession>
<dbReference type="PROSITE" id="PS00018">
    <property type="entry name" value="EF_HAND_1"/>
    <property type="match status" value="1"/>
</dbReference>
<protein>
    <recommendedName>
        <fullName evidence="4">EF-hand domain-containing protein</fullName>
    </recommendedName>
</protein>
<dbReference type="CDD" id="cd00051">
    <property type="entry name" value="EFh"/>
    <property type="match status" value="1"/>
</dbReference>
<evidence type="ECO:0000256" key="1">
    <source>
        <dbReference type="ARBA" id="ARBA00022737"/>
    </source>
</evidence>
<dbReference type="Pfam" id="PF13499">
    <property type="entry name" value="EF-hand_7"/>
    <property type="match status" value="1"/>
</dbReference>
<dbReference type="GO" id="GO:0005509">
    <property type="term" value="F:calcium ion binding"/>
    <property type="evidence" value="ECO:0007669"/>
    <property type="project" value="InterPro"/>
</dbReference>
<comment type="caution">
    <text evidence="5">The sequence shown here is derived from an EMBL/GenBank/DDBJ whole genome shotgun (WGS) entry which is preliminary data.</text>
</comment>
<dbReference type="PANTHER" id="PTHR23050">
    <property type="entry name" value="CALCIUM BINDING PROTEIN"/>
    <property type="match status" value="1"/>
</dbReference>
<feature type="non-terminal residue" evidence="5">
    <location>
        <position position="1"/>
    </location>
</feature>
<dbReference type="InterPro" id="IPR018247">
    <property type="entry name" value="EF_Hand_1_Ca_BS"/>
</dbReference>
<feature type="domain" description="EF-hand" evidence="4">
    <location>
        <begin position="221"/>
        <end position="253"/>
    </location>
</feature>
<keyword evidence="2" id="KW-0106">Calcium</keyword>
<organism evidence="5 6">
    <name type="scientific">Paralvinella palmiformis</name>
    <dbReference type="NCBI Taxonomy" id="53620"/>
    <lineage>
        <taxon>Eukaryota</taxon>
        <taxon>Metazoa</taxon>
        <taxon>Spiralia</taxon>
        <taxon>Lophotrochozoa</taxon>
        <taxon>Annelida</taxon>
        <taxon>Polychaeta</taxon>
        <taxon>Sedentaria</taxon>
        <taxon>Canalipalpata</taxon>
        <taxon>Terebellida</taxon>
        <taxon>Terebelliformia</taxon>
        <taxon>Alvinellidae</taxon>
        <taxon>Paralvinella</taxon>
    </lineage>
</organism>
<dbReference type="InterPro" id="IPR011992">
    <property type="entry name" value="EF-hand-dom_pair"/>
</dbReference>
<proteinExistence type="predicted"/>
<gene>
    <name evidence="5" type="ORF">LSH36_519g04074</name>
</gene>